<comment type="caution">
    <text evidence="1">The sequence shown here is derived from an EMBL/GenBank/DDBJ whole genome shotgun (WGS) entry which is preliminary data.</text>
</comment>
<organism evidence="1 2">
    <name type="scientific">Chitinophaga cymbidii</name>
    <dbReference type="NCBI Taxonomy" id="1096750"/>
    <lineage>
        <taxon>Bacteria</taxon>
        <taxon>Pseudomonadati</taxon>
        <taxon>Bacteroidota</taxon>
        <taxon>Chitinophagia</taxon>
        <taxon>Chitinophagales</taxon>
        <taxon>Chitinophagaceae</taxon>
        <taxon>Chitinophaga</taxon>
    </lineage>
</organism>
<dbReference type="Proteomes" id="UP000321436">
    <property type="component" value="Unassembled WGS sequence"/>
</dbReference>
<dbReference type="Pfam" id="PF16215">
    <property type="entry name" value="DUF4876"/>
    <property type="match status" value="1"/>
</dbReference>
<dbReference type="AlphaFoldDB" id="A0A512RPM4"/>
<dbReference type="OrthoDB" id="1409865at2"/>
<dbReference type="RefSeq" id="WP_146865422.1">
    <property type="nucleotide sequence ID" value="NZ_BKAU01000005.1"/>
</dbReference>
<keyword evidence="2" id="KW-1185">Reference proteome</keyword>
<evidence type="ECO:0000313" key="1">
    <source>
        <dbReference type="EMBL" id="GEP97641.1"/>
    </source>
</evidence>
<evidence type="ECO:0000313" key="2">
    <source>
        <dbReference type="Proteomes" id="UP000321436"/>
    </source>
</evidence>
<accession>A0A512RPM4</accession>
<dbReference type="InterPro" id="IPR032627">
    <property type="entry name" value="DUF4876"/>
</dbReference>
<sequence>MKYSIIALVILCSACSRIDNAREAEEIRPYSITVKANSVVPEITSTAGLKVVFENFAEGFRLERTLGTGATAIDSLIPGIYSINISGRAQAPGGDVYYLNGAKINYAVTANAGTVEIDVDGLKVSPLVFTEIFFAGTTPFYFRNQFYEVYNNSDQTIYLDGLCFANLTPTTATTNLPLWPAEDGADYAYAERIWKVPGNGTEYPLLPGESFVMSQFAANHQLPQYNPASPVDCSSSEFEFNMDNPNFPDQPAVDMQHVFYNGNASKGTLPQYLTSVFGGAYVIFRVPPGETYDPVNNPALKTRNLASTSTTQYAKIPIRYVLDAVEAGNNQNSINAKRVPSVLDAGMTYVGATYNSQGVARKVSDITNPDGTPVFIDTNNSTDDFERGVVPQFRRHGSKMPAWNHTN</sequence>
<name>A0A512RPM4_9BACT</name>
<proteinExistence type="predicted"/>
<protein>
    <submittedName>
        <fullName evidence="1">DUF4876 domain-containing protein</fullName>
    </submittedName>
</protein>
<reference evidence="1 2" key="1">
    <citation type="submission" date="2019-07" db="EMBL/GenBank/DDBJ databases">
        <title>Whole genome shotgun sequence of Chitinophaga cymbidii NBRC 109752.</title>
        <authorList>
            <person name="Hosoyama A."/>
            <person name="Uohara A."/>
            <person name="Ohji S."/>
            <person name="Ichikawa N."/>
        </authorList>
    </citation>
    <scope>NUCLEOTIDE SEQUENCE [LARGE SCALE GENOMIC DNA]</scope>
    <source>
        <strain evidence="1 2">NBRC 109752</strain>
    </source>
</reference>
<dbReference type="EMBL" id="BKAU01000005">
    <property type="protein sequence ID" value="GEP97641.1"/>
    <property type="molecule type" value="Genomic_DNA"/>
</dbReference>
<gene>
    <name evidence="1" type="ORF">CCY01nite_39010</name>
</gene>